<feature type="compositionally biased region" description="Polar residues" evidence="1">
    <location>
        <begin position="90"/>
        <end position="100"/>
    </location>
</feature>
<feature type="domain" description="PLD phosphodiesterase" evidence="2">
    <location>
        <begin position="595"/>
        <end position="622"/>
    </location>
</feature>
<feature type="compositionally biased region" description="Basic and acidic residues" evidence="1">
    <location>
        <begin position="688"/>
        <end position="713"/>
    </location>
</feature>
<dbReference type="PANTHER" id="PTHR21248">
    <property type="entry name" value="CARDIOLIPIN SYNTHASE"/>
    <property type="match status" value="1"/>
</dbReference>
<protein>
    <submittedName>
        <fullName evidence="3">Phospholipase D active site domain-containing protein</fullName>
    </submittedName>
</protein>
<feature type="region of interest" description="Disordered" evidence="1">
    <location>
        <begin position="976"/>
        <end position="1040"/>
    </location>
</feature>
<dbReference type="InterPro" id="IPR001736">
    <property type="entry name" value="PLipase_D/transphosphatidylase"/>
</dbReference>
<evidence type="ECO:0000256" key="1">
    <source>
        <dbReference type="SAM" id="MobiDB-lite"/>
    </source>
</evidence>
<feature type="region of interest" description="Disordered" evidence="1">
    <location>
        <begin position="559"/>
        <end position="585"/>
    </location>
</feature>
<feature type="compositionally biased region" description="Low complexity" evidence="1">
    <location>
        <begin position="307"/>
        <end position="323"/>
    </location>
</feature>
<dbReference type="CDD" id="cd09110">
    <property type="entry name" value="PLDc_CLS_1"/>
    <property type="match status" value="1"/>
</dbReference>
<feature type="region of interest" description="Disordered" evidence="1">
    <location>
        <begin position="297"/>
        <end position="350"/>
    </location>
</feature>
<proteinExistence type="predicted"/>
<dbReference type="GO" id="GO:0032049">
    <property type="term" value="P:cardiolipin biosynthetic process"/>
    <property type="evidence" value="ECO:0007669"/>
    <property type="project" value="UniProtKB-ARBA"/>
</dbReference>
<name>A0A086K8J0_TOXGO</name>
<feature type="compositionally biased region" description="Basic and acidic residues" evidence="1">
    <location>
        <begin position="297"/>
        <end position="306"/>
    </location>
</feature>
<dbReference type="InterPro" id="IPR025202">
    <property type="entry name" value="PLD-like_dom"/>
</dbReference>
<organism evidence="3 4">
    <name type="scientific">Toxoplasma gondii p89</name>
    <dbReference type="NCBI Taxonomy" id="943119"/>
    <lineage>
        <taxon>Eukaryota</taxon>
        <taxon>Sar</taxon>
        <taxon>Alveolata</taxon>
        <taxon>Apicomplexa</taxon>
        <taxon>Conoidasida</taxon>
        <taxon>Coccidia</taxon>
        <taxon>Eucoccidiorida</taxon>
        <taxon>Eimeriorina</taxon>
        <taxon>Sarcocystidae</taxon>
        <taxon>Toxoplasma</taxon>
    </lineage>
</organism>
<comment type="caution">
    <text evidence="3">The sequence shown here is derived from an EMBL/GenBank/DDBJ whole genome shotgun (WGS) entry which is preliminary data.</text>
</comment>
<evidence type="ECO:0000259" key="2">
    <source>
        <dbReference type="PROSITE" id="PS50035"/>
    </source>
</evidence>
<dbReference type="PANTHER" id="PTHR21248:SF22">
    <property type="entry name" value="PHOSPHOLIPASE D"/>
    <property type="match status" value="1"/>
</dbReference>
<dbReference type="Proteomes" id="UP000028828">
    <property type="component" value="Unassembled WGS sequence"/>
</dbReference>
<dbReference type="AlphaFoldDB" id="A0A086K8J0"/>
<gene>
    <name evidence="3" type="ORF">TGP89_309940</name>
</gene>
<feature type="region of interest" description="Disordered" evidence="1">
    <location>
        <begin position="86"/>
        <end position="147"/>
    </location>
</feature>
<dbReference type="EMBL" id="AEYI02001169">
    <property type="protein sequence ID" value="KFG40708.1"/>
    <property type="molecule type" value="Genomic_DNA"/>
</dbReference>
<dbReference type="Pfam" id="PF00614">
    <property type="entry name" value="PLDc"/>
    <property type="match status" value="1"/>
</dbReference>
<evidence type="ECO:0000313" key="3">
    <source>
        <dbReference type="EMBL" id="KFG40708.1"/>
    </source>
</evidence>
<sequence>MSAVVEQEKMVPPSSSGLPSRRCAAAVLSASLGSLATLAALKEDEEKRFSRPAFFSVASSLTSSFMEYGTNASIVGDSFCAARDSRRHSNGSLSPVSNGEGSRLEEKKTNRFFPLRGTNDADNTAPARPDGRGRQGGGATDVKGFVGEGHAGITSQRQERTICLLQVPVSSLPSEAVNENKQAGWKGHVREKHLRREVRKGAQWAQAHAEPGTLLSRFSPSRLHRNAVSFCASDSPSPGSSLSSSFCSLPCSSSATSGSLSKFSAKLSNSSSSGDASLDIPSHVRRAVSRLRLFQEQQRREERDGGAEPAAAGGTCGPGAETTQIDSEARTSREGERREQGAPGVTRRGQSLQLSEADFSRLETQWLALMERVKHFGRLSSGNSVKIYHEGDKAFSSILRTLRNAEKTILMEFYIYDNSSIGRTIKDALCAAARRGCFVVLVVDWVGGFNMPTAWQEELVAAGVNMVIFNPPFPLSGGSADASPQSSLSYLAATAKHILAYGKDLCGTLVFSSPTRKPHDARGCYAEASSPFSVSSGESPSLSVGSQKDAGASLASALLEHQKEPRDSPNTKESSRSDSRAQAPGSLWAERVGPIPFRDHRKNLIVDGKVAFVGSLNVSEDAVGEKFGGRNHFYDLHVRLRGPAVKALESLFVETLDTSNARSLRDRLVAHLARVEREQDMQTLRFHSEFEGSERHAGDPEGLAKTRENRESEQLSTRVWPDRAERSGAVADLQADTRESLATASSLHASCVDGSVLPDASPSSVSASSISSCVSLVSPLALIKFSWSNLQALLRALLPSIASRDRNAEVQETEEGRHLLLGWKAVRVSRPRVENEGVEEDDDADDATDVLVQVLESNVMRNQRSIQAVLKSAIYNATVSLYVTAAYFIPPGFLRRALQTALARDGVDVSLLLSGESDVWGDVYATTYVARKFLTKQRRHAFLSADWEVDPSFPQRVRTFFSSLLPARRQPTLDAYCSTPVDESGSGQSFGEDSAASSGVASIAQSGPERQRREEGSVESQAGGERAERRRPKRWRSLREHAEPRGDASVYFLTSRHCHAKNIVVDHLWSTTGSFNFDRFSSRRNMEVLVAFLDPGIALKFENLYWRHVQSGEAEQMTVEQWSNQSLVKKVLCFFCYYITRFAGKNFFDGLSDQRRRAVLNRLLIASYLEDMPASDLSTSLLWGFQ</sequence>
<feature type="compositionally biased region" description="Basic and acidic residues" evidence="1">
    <location>
        <begin position="560"/>
        <end position="579"/>
    </location>
</feature>
<accession>A0A086K8J0</accession>
<evidence type="ECO:0000313" key="4">
    <source>
        <dbReference type="Proteomes" id="UP000028828"/>
    </source>
</evidence>
<feature type="compositionally biased region" description="Basic and acidic residues" evidence="1">
    <location>
        <begin position="327"/>
        <end position="340"/>
    </location>
</feature>
<dbReference type="SMART" id="SM00155">
    <property type="entry name" value="PLDc"/>
    <property type="match status" value="2"/>
</dbReference>
<dbReference type="Pfam" id="PF13091">
    <property type="entry name" value="PLDc_2"/>
    <property type="match status" value="1"/>
</dbReference>
<dbReference type="Gene3D" id="3.30.870.10">
    <property type="entry name" value="Endonuclease Chain A"/>
    <property type="match status" value="4"/>
</dbReference>
<dbReference type="GO" id="GO:0030572">
    <property type="term" value="F:phosphatidyltransferase activity"/>
    <property type="evidence" value="ECO:0007669"/>
    <property type="project" value="UniProtKB-ARBA"/>
</dbReference>
<dbReference type="VEuPathDB" id="ToxoDB:TGP89_309940"/>
<dbReference type="OrthoDB" id="14911at2759"/>
<dbReference type="PROSITE" id="PS50035">
    <property type="entry name" value="PLD"/>
    <property type="match status" value="1"/>
</dbReference>
<dbReference type="SUPFAM" id="SSF56024">
    <property type="entry name" value="Phospholipase D/nuclease"/>
    <property type="match status" value="2"/>
</dbReference>
<reference evidence="3 4" key="1">
    <citation type="submission" date="2014-03" db="EMBL/GenBank/DDBJ databases">
        <authorList>
            <person name="Sibley D."/>
            <person name="Venepally P."/>
            <person name="Karamycheva S."/>
            <person name="Hadjithomas M."/>
            <person name="Khan A."/>
            <person name="Brunk B."/>
            <person name="Roos D."/>
            <person name="Caler E."/>
            <person name="Lorenzi H."/>
        </authorList>
    </citation>
    <scope>NUCLEOTIDE SEQUENCE [LARGE SCALE GENOMIC DNA]</scope>
    <source>
        <strain evidence="4">p89</strain>
    </source>
</reference>
<feature type="region of interest" description="Disordered" evidence="1">
    <location>
        <begin position="688"/>
        <end position="721"/>
    </location>
</feature>
<feature type="compositionally biased region" description="Polar residues" evidence="1">
    <location>
        <begin position="985"/>
        <end position="1005"/>
    </location>
</feature>